<dbReference type="InterPro" id="IPR015068">
    <property type="entry name" value="DUF1877"/>
</dbReference>
<protein>
    <submittedName>
        <fullName evidence="1">DUF1877 family protein</fullName>
    </submittedName>
</protein>
<name>A0ABY7JU94_9FIRM</name>
<keyword evidence="2" id="KW-1185">Reference proteome</keyword>
<dbReference type="RefSeq" id="WP_269312213.1">
    <property type="nucleotide sequence ID" value="NZ_CP114052.1"/>
</dbReference>
<organism evidence="1 2">
    <name type="scientific">Peptostreptococcus equinus</name>
    <dbReference type="NCBI Taxonomy" id="3003601"/>
    <lineage>
        <taxon>Bacteria</taxon>
        <taxon>Bacillati</taxon>
        <taxon>Bacillota</taxon>
        <taxon>Clostridia</taxon>
        <taxon>Peptostreptococcales</taxon>
        <taxon>Peptostreptococcaceae</taxon>
        <taxon>Peptostreptococcus</taxon>
    </lineage>
</organism>
<sequence>MYTAEYRQVSNEELNKLIHSEDKLEFLETIDLNDLNSENIETLWDGLHFLFTKKPANSIIKNNPLSVAILGQNIIGDEYISYIDNYSVSLIYKNLKHYDIENALKNVDFEDFIVNEIYPNTWTQDREKMAEDIKYYFYKLKDFYKSSYEKNNNVVVSII</sequence>
<evidence type="ECO:0000313" key="1">
    <source>
        <dbReference type="EMBL" id="WAW15540.1"/>
    </source>
</evidence>
<dbReference type="Pfam" id="PF08974">
    <property type="entry name" value="DUF1877"/>
    <property type="match status" value="1"/>
</dbReference>
<reference evidence="1" key="1">
    <citation type="submission" date="2022-12" db="EMBL/GenBank/DDBJ databases">
        <title>Peptostreptococcus.</title>
        <authorList>
            <person name="Lee S.H."/>
        </authorList>
    </citation>
    <scope>NUCLEOTIDE SEQUENCE</scope>
    <source>
        <strain evidence="1">CBA3647</strain>
    </source>
</reference>
<gene>
    <name evidence="1" type="ORF">O0R46_03605</name>
</gene>
<evidence type="ECO:0000313" key="2">
    <source>
        <dbReference type="Proteomes" id="UP001164187"/>
    </source>
</evidence>
<dbReference type="InterPro" id="IPR035944">
    <property type="entry name" value="YfbM-like_sf"/>
</dbReference>
<dbReference type="Gene3D" id="3.40.1760.10">
    <property type="entry name" value="YfbM-like super family"/>
    <property type="match status" value="1"/>
</dbReference>
<accession>A0ABY7JU94</accession>
<dbReference type="Proteomes" id="UP001164187">
    <property type="component" value="Chromosome"/>
</dbReference>
<dbReference type="EMBL" id="CP114052">
    <property type="protein sequence ID" value="WAW15540.1"/>
    <property type="molecule type" value="Genomic_DNA"/>
</dbReference>
<proteinExistence type="predicted"/>
<dbReference type="SUPFAM" id="SSF111069">
    <property type="entry name" value="Hypothetical protein yfbM"/>
    <property type="match status" value="1"/>
</dbReference>